<protein>
    <submittedName>
        <fullName evidence="2">Prepilin-type N-terminal cleavage/methylation domain-containing protein</fullName>
    </submittedName>
</protein>
<dbReference type="PROSITE" id="PS00409">
    <property type="entry name" value="PROKAR_NTER_METHYL"/>
    <property type="match status" value="1"/>
</dbReference>
<keyword evidence="1" id="KW-1133">Transmembrane helix</keyword>
<accession>A0A3G2T738</accession>
<sequence length="334" mass="36702">MDASITRIQKKGQEGFSLLELMIALVLGLLISAAAIQVFLLNQKSVSNQQSLMNIQNSAIFGLDSVVRDVRLANLRSSQPYIDDKILYSGIVLSPTNLSAHYSGVGAAQQLDFTIDEKLLSRSEIGLSNLKDKKSDQLVIQYKVTVPNQFDCEGKGLAVDTYVVQRYFLREDNKKNNDPNKALVLACKATSYTETDSTTNKSLVGLDGNGEIIIPRVDHFSVLLEVANDGMNSSCSNKTTVSSEDGRLDCFSYMTIADYLKITVDPKPQIVAVKIGMLVRATDSSGQDGFFKDTDTFEVLQTKGALTVDEKNKLYLRKTVTQTIALRNGFGIEN</sequence>
<dbReference type="GO" id="GO:0043683">
    <property type="term" value="P:type IV pilus assembly"/>
    <property type="evidence" value="ECO:0007669"/>
    <property type="project" value="InterPro"/>
</dbReference>
<evidence type="ECO:0000313" key="2">
    <source>
        <dbReference type="EMBL" id="AYO55815.1"/>
    </source>
</evidence>
<dbReference type="AlphaFoldDB" id="A0A3G2T738"/>
<gene>
    <name evidence="2" type="ORF">CDG68_20170</name>
</gene>
<reference evidence="2 3" key="1">
    <citation type="submission" date="2018-10" db="EMBL/GenBank/DDBJ databases">
        <title>The complete genome of Acinetobacter wuhouensis strain WCHAW010062.</title>
        <authorList>
            <person name="Hu Y."/>
            <person name="Long H."/>
            <person name="Feng Y."/>
            <person name="Zong Z."/>
        </authorList>
    </citation>
    <scope>NUCLEOTIDE SEQUENCE [LARGE SCALE GENOMIC DNA]</scope>
    <source>
        <strain evidence="2 3">WCHAW010062</strain>
    </source>
</reference>
<dbReference type="InterPro" id="IPR012902">
    <property type="entry name" value="N_methyl_site"/>
</dbReference>
<evidence type="ECO:0000256" key="1">
    <source>
        <dbReference type="SAM" id="Phobius"/>
    </source>
</evidence>
<dbReference type="NCBIfam" id="TIGR02532">
    <property type="entry name" value="IV_pilin_GFxxxE"/>
    <property type="match status" value="1"/>
</dbReference>
<proteinExistence type="predicted"/>
<feature type="transmembrane region" description="Helical" evidence="1">
    <location>
        <begin position="21"/>
        <end position="41"/>
    </location>
</feature>
<keyword evidence="1" id="KW-0472">Membrane</keyword>
<organism evidence="2 3">
    <name type="scientific">Acinetobacter wuhouensis</name>
    <dbReference type="NCBI Taxonomy" id="1879050"/>
    <lineage>
        <taxon>Bacteria</taxon>
        <taxon>Pseudomonadati</taxon>
        <taxon>Pseudomonadota</taxon>
        <taxon>Gammaproteobacteria</taxon>
        <taxon>Moraxellales</taxon>
        <taxon>Moraxellaceae</taxon>
        <taxon>Acinetobacter</taxon>
    </lineage>
</organism>
<dbReference type="InterPro" id="IPR032092">
    <property type="entry name" value="PilW"/>
</dbReference>
<dbReference type="Pfam" id="PF07963">
    <property type="entry name" value="N_methyl"/>
    <property type="match status" value="1"/>
</dbReference>
<dbReference type="EMBL" id="CP033133">
    <property type="protein sequence ID" value="AYO55815.1"/>
    <property type="molecule type" value="Genomic_DNA"/>
</dbReference>
<dbReference type="Pfam" id="PF16074">
    <property type="entry name" value="PilW"/>
    <property type="match status" value="1"/>
</dbReference>
<keyword evidence="1" id="KW-0812">Transmembrane</keyword>
<evidence type="ECO:0000313" key="3">
    <source>
        <dbReference type="Proteomes" id="UP000279962"/>
    </source>
</evidence>
<dbReference type="RefSeq" id="WP_087552297.1">
    <property type="nucleotide sequence ID" value="NZ_CP033133.1"/>
</dbReference>
<dbReference type="Proteomes" id="UP000279962">
    <property type="component" value="Chromosome"/>
</dbReference>
<name>A0A3G2T738_9GAMM</name>